<gene>
    <name evidence="2" type="ORF">E2C01_063375</name>
</gene>
<accession>A0A5B7HAA8</accession>
<feature type="compositionally biased region" description="Basic and acidic residues" evidence="1">
    <location>
        <begin position="49"/>
        <end position="62"/>
    </location>
</feature>
<organism evidence="2 3">
    <name type="scientific">Portunus trituberculatus</name>
    <name type="common">Swimming crab</name>
    <name type="synonym">Neptunus trituberculatus</name>
    <dbReference type="NCBI Taxonomy" id="210409"/>
    <lineage>
        <taxon>Eukaryota</taxon>
        <taxon>Metazoa</taxon>
        <taxon>Ecdysozoa</taxon>
        <taxon>Arthropoda</taxon>
        <taxon>Crustacea</taxon>
        <taxon>Multicrustacea</taxon>
        <taxon>Malacostraca</taxon>
        <taxon>Eumalacostraca</taxon>
        <taxon>Eucarida</taxon>
        <taxon>Decapoda</taxon>
        <taxon>Pleocyemata</taxon>
        <taxon>Brachyura</taxon>
        <taxon>Eubrachyura</taxon>
        <taxon>Portunoidea</taxon>
        <taxon>Portunidae</taxon>
        <taxon>Portuninae</taxon>
        <taxon>Portunus</taxon>
    </lineage>
</organism>
<evidence type="ECO:0000256" key="1">
    <source>
        <dbReference type="SAM" id="MobiDB-lite"/>
    </source>
</evidence>
<feature type="compositionally biased region" description="Basic and acidic residues" evidence="1">
    <location>
        <begin position="31"/>
        <end position="41"/>
    </location>
</feature>
<reference evidence="2 3" key="1">
    <citation type="submission" date="2019-05" db="EMBL/GenBank/DDBJ databases">
        <title>Another draft genome of Portunus trituberculatus and its Hox gene families provides insights of decapod evolution.</title>
        <authorList>
            <person name="Jeong J.-H."/>
            <person name="Song I."/>
            <person name="Kim S."/>
            <person name="Choi T."/>
            <person name="Kim D."/>
            <person name="Ryu S."/>
            <person name="Kim W."/>
        </authorList>
    </citation>
    <scope>NUCLEOTIDE SEQUENCE [LARGE SCALE GENOMIC DNA]</scope>
    <source>
        <tissue evidence="2">Muscle</tissue>
    </source>
</reference>
<keyword evidence="3" id="KW-1185">Reference proteome</keyword>
<evidence type="ECO:0000313" key="3">
    <source>
        <dbReference type="Proteomes" id="UP000324222"/>
    </source>
</evidence>
<dbReference type="Proteomes" id="UP000324222">
    <property type="component" value="Unassembled WGS sequence"/>
</dbReference>
<feature type="compositionally biased region" description="Basic and acidic residues" evidence="1">
    <location>
        <begin position="1"/>
        <end position="23"/>
    </location>
</feature>
<protein>
    <submittedName>
        <fullName evidence="2">Uncharacterized protein</fullName>
    </submittedName>
</protein>
<comment type="caution">
    <text evidence="2">The sequence shown here is derived from an EMBL/GenBank/DDBJ whole genome shotgun (WGS) entry which is preliminary data.</text>
</comment>
<name>A0A5B7HAA8_PORTR</name>
<feature type="region of interest" description="Disordered" evidence="1">
    <location>
        <begin position="1"/>
        <end position="62"/>
    </location>
</feature>
<proteinExistence type="predicted"/>
<dbReference type="EMBL" id="VSRR010028952">
    <property type="protein sequence ID" value="MPC69160.1"/>
    <property type="molecule type" value="Genomic_DNA"/>
</dbReference>
<evidence type="ECO:0000313" key="2">
    <source>
        <dbReference type="EMBL" id="MPC69160.1"/>
    </source>
</evidence>
<dbReference type="AlphaFoldDB" id="A0A5B7HAA8"/>
<sequence>MEDRSKENKDNTQGRITRPEGLTKTRKIRTRGKERGQKNGEGRGNVLRRKQEESRTQNEVEG</sequence>